<protein>
    <submittedName>
        <fullName evidence="2">Uncharacterized protein</fullName>
    </submittedName>
</protein>
<dbReference type="OrthoDB" id="9885651at2"/>
<feature type="transmembrane region" description="Helical" evidence="1">
    <location>
        <begin position="30"/>
        <end position="49"/>
    </location>
</feature>
<evidence type="ECO:0000313" key="2">
    <source>
        <dbReference type="EMBL" id="OCS90328.1"/>
    </source>
</evidence>
<comment type="caution">
    <text evidence="2">The sequence shown here is derived from an EMBL/GenBank/DDBJ whole genome shotgun (WGS) entry which is preliminary data.</text>
</comment>
<feature type="transmembrane region" description="Helical" evidence="1">
    <location>
        <begin position="92"/>
        <end position="111"/>
    </location>
</feature>
<evidence type="ECO:0000256" key="1">
    <source>
        <dbReference type="SAM" id="Phobius"/>
    </source>
</evidence>
<accession>A0A1C0YT21</accession>
<feature type="transmembrane region" description="Helical" evidence="1">
    <location>
        <begin position="54"/>
        <end position="72"/>
    </location>
</feature>
<reference evidence="2 3" key="1">
    <citation type="submission" date="2016-07" db="EMBL/GenBank/DDBJ databases">
        <title>Caryophanon latum genome sequencing.</title>
        <authorList>
            <person name="Verma A."/>
            <person name="Pal Y."/>
            <person name="Krishnamurthi S."/>
        </authorList>
    </citation>
    <scope>NUCLEOTIDE SEQUENCE [LARGE SCALE GENOMIC DNA]</scope>
    <source>
        <strain evidence="2 3">DSM 14151</strain>
    </source>
</reference>
<dbReference type="AlphaFoldDB" id="A0A1C0YT21"/>
<proteinExistence type="predicted"/>
<sequence>MKIVQFIAIILLLAFPYSYFAMFIQYEVGNILGYVTGLIVFIIVTVWAALQRQLIPFILGALATMVTSYAYAGRPHANDWETMFFSFTPAQYSLLLSIIYVVLMSILFYVLQPKKNASSYRSYSTSRKRRRW</sequence>
<keyword evidence="1" id="KW-0812">Transmembrane</keyword>
<name>A0A1C0YT21_9BACL</name>
<dbReference type="EMBL" id="MATO01000038">
    <property type="protein sequence ID" value="OCS90328.1"/>
    <property type="molecule type" value="Genomic_DNA"/>
</dbReference>
<evidence type="ECO:0000313" key="3">
    <source>
        <dbReference type="Proteomes" id="UP000093482"/>
    </source>
</evidence>
<organism evidence="2 3">
    <name type="scientific">Caryophanon latum</name>
    <dbReference type="NCBI Taxonomy" id="33977"/>
    <lineage>
        <taxon>Bacteria</taxon>
        <taxon>Bacillati</taxon>
        <taxon>Bacillota</taxon>
        <taxon>Bacilli</taxon>
        <taxon>Bacillales</taxon>
        <taxon>Caryophanaceae</taxon>
        <taxon>Caryophanon</taxon>
    </lineage>
</organism>
<keyword evidence="3" id="KW-1185">Reference proteome</keyword>
<gene>
    <name evidence="2" type="ORF">A6K76_12040</name>
</gene>
<keyword evidence="1" id="KW-0472">Membrane</keyword>
<dbReference type="RefSeq" id="WP_066464949.1">
    <property type="nucleotide sequence ID" value="NZ_MATO01000038.1"/>
</dbReference>
<keyword evidence="1" id="KW-1133">Transmembrane helix</keyword>
<dbReference type="Proteomes" id="UP000093482">
    <property type="component" value="Unassembled WGS sequence"/>
</dbReference>